<dbReference type="InterPro" id="IPR036291">
    <property type="entry name" value="NAD(P)-bd_dom_sf"/>
</dbReference>
<reference evidence="4 5" key="1">
    <citation type="submission" date="2018-07" db="EMBL/GenBank/DDBJ databases">
        <title>Arthrobacter sp. nov., isolated from raw cow's milk with high bacterial count.</title>
        <authorList>
            <person name="Hahne J."/>
            <person name="Isele D."/>
            <person name="Lipski A."/>
        </authorList>
    </citation>
    <scope>NUCLEOTIDE SEQUENCE [LARGE SCALE GENOMIC DNA]</scope>
    <source>
        <strain evidence="4 5">JZ R-183</strain>
    </source>
</reference>
<dbReference type="Proteomes" id="UP000273119">
    <property type="component" value="Unassembled WGS sequence"/>
</dbReference>
<dbReference type="RefSeq" id="WP_121485104.1">
    <property type="nucleotide sequence ID" value="NZ_QQXL01000004.1"/>
</dbReference>
<sequence length="291" mass="31280">MSTDLGTIAVFGATGQQGGAVVNSLLRRGATVRALVRNPEAPKAQALAARGVQLVEGDADRPETLVPALQGVDAFWFMTTPPGGMQNADTEGETRQGMLLARAAVESRVPHLVFNSVGGAERNSGVPHFESKRRVEEHLEALDGRVSVLRPVYFMENLRWSLPQVEGGELVFRAPLAPGTPLQMIAVQDIGEMDAAVLLGQAEAPDGGLEIAGDEVTGEQIAAAFGDAAGLPARFEPLPLSTLDGQDDMQRMYRWFADTPGYQADIEWVRTMDPGLLSFREWLEVTGYKGP</sequence>
<protein>
    <submittedName>
        <fullName evidence="4">NmrA/HSCARG family protein</fullName>
    </submittedName>
</protein>
<evidence type="ECO:0000313" key="4">
    <source>
        <dbReference type="EMBL" id="RKW70452.1"/>
    </source>
</evidence>
<evidence type="ECO:0000256" key="1">
    <source>
        <dbReference type="ARBA" id="ARBA00006328"/>
    </source>
</evidence>
<organism evidence="4 5">
    <name type="scientific">Galactobacter caseinivorans</name>
    <dbReference type="NCBI Taxonomy" id="2676123"/>
    <lineage>
        <taxon>Bacteria</taxon>
        <taxon>Bacillati</taxon>
        <taxon>Actinomycetota</taxon>
        <taxon>Actinomycetes</taxon>
        <taxon>Micrococcales</taxon>
        <taxon>Micrococcaceae</taxon>
        <taxon>Galactobacter</taxon>
    </lineage>
</organism>
<dbReference type="SUPFAM" id="SSF51735">
    <property type="entry name" value="NAD(P)-binding Rossmann-fold domains"/>
    <property type="match status" value="1"/>
</dbReference>
<dbReference type="Gene3D" id="3.90.25.10">
    <property type="entry name" value="UDP-galactose 4-epimerase, domain 1"/>
    <property type="match status" value="1"/>
</dbReference>
<dbReference type="Gene3D" id="3.40.50.720">
    <property type="entry name" value="NAD(P)-binding Rossmann-like Domain"/>
    <property type="match status" value="1"/>
</dbReference>
<keyword evidence="2" id="KW-0521">NADP</keyword>
<proteinExistence type="inferred from homology"/>
<dbReference type="EMBL" id="QQXL01000004">
    <property type="protein sequence ID" value="RKW70452.1"/>
    <property type="molecule type" value="Genomic_DNA"/>
</dbReference>
<accession>A0A496PIY1</accession>
<comment type="similarity">
    <text evidence="1">Belongs to the NmrA-type oxidoreductase family.</text>
</comment>
<dbReference type="InterPro" id="IPR051164">
    <property type="entry name" value="NmrA-like_oxidored"/>
</dbReference>
<dbReference type="CDD" id="cd05251">
    <property type="entry name" value="NmrA_like_SDR_a"/>
    <property type="match status" value="1"/>
</dbReference>
<gene>
    <name evidence="4" type="ORF">DWQ67_08205</name>
</gene>
<dbReference type="AlphaFoldDB" id="A0A496PIY1"/>
<evidence type="ECO:0000313" key="5">
    <source>
        <dbReference type="Proteomes" id="UP000273119"/>
    </source>
</evidence>
<evidence type="ECO:0000259" key="3">
    <source>
        <dbReference type="Pfam" id="PF05368"/>
    </source>
</evidence>
<name>A0A496PIY1_9MICC</name>
<keyword evidence="5" id="KW-1185">Reference proteome</keyword>
<feature type="domain" description="NmrA-like" evidence="3">
    <location>
        <begin position="7"/>
        <end position="277"/>
    </location>
</feature>
<dbReference type="InterPro" id="IPR008030">
    <property type="entry name" value="NmrA-like"/>
</dbReference>
<dbReference type="Pfam" id="PF05368">
    <property type="entry name" value="NmrA"/>
    <property type="match status" value="1"/>
</dbReference>
<comment type="caution">
    <text evidence="4">The sequence shown here is derived from an EMBL/GenBank/DDBJ whole genome shotgun (WGS) entry which is preliminary data.</text>
</comment>
<evidence type="ECO:0000256" key="2">
    <source>
        <dbReference type="ARBA" id="ARBA00022857"/>
    </source>
</evidence>
<dbReference type="PANTHER" id="PTHR42748">
    <property type="entry name" value="NITROGEN METABOLITE REPRESSION PROTEIN NMRA FAMILY MEMBER"/>
    <property type="match status" value="1"/>
</dbReference>
<dbReference type="PANTHER" id="PTHR42748:SF7">
    <property type="entry name" value="NMRA LIKE REDOX SENSOR 1-RELATED"/>
    <property type="match status" value="1"/>
</dbReference>